<sequence length="65" mass="7502">MHVKINQNVKKGDCIGAVGVTGAEFLLSRPNEIHLHFEVFEKWWPDGFADRKNPEHYINILKAKN</sequence>
<evidence type="ECO:0000313" key="1">
    <source>
        <dbReference type="EMBL" id="QKG81266.1"/>
    </source>
</evidence>
<dbReference type="EMBL" id="CP041345">
    <property type="protein sequence ID" value="QKG81266.1"/>
    <property type="molecule type" value="Genomic_DNA"/>
</dbReference>
<dbReference type="InterPro" id="IPR011055">
    <property type="entry name" value="Dup_hybrid_motif"/>
</dbReference>
<protein>
    <submittedName>
        <fullName evidence="1">Peptidoglycan DD-metalloendopeptidase family protein</fullName>
    </submittedName>
</protein>
<dbReference type="KEGG" id="ttz:FHG85_11625"/>
<dbReference type="SUPFAM" id="SSF51261">
    <property type="entry name" value="Duplicated hybrid motif"/>
    <property type="match status" value="1"/>
</dbReference>
<name>A0A7D4CIJ7_9BACT</name>
<proteinExistence type="predicted"/>
<dbReference type="AlphaFoldDB" id="A0A7D4CIJ7"/>
<reference evidence="1 2" key="1">
    <citation type="submission" date="2019-07" db="EMBL/GenBank/DDBJ databases">
        <title>Thalassofilum flectens gen. nov., sp. nov., a novel moderate thermophilic anaerobe from a shallow sea hot spring in Kunashir Island (Russia), representing a new family in the order Bacteroidales, and proposal of Thalassofilacea fam. nov.</title>
        <authorList>
            <person name="Kochetkova T.V."/>
            <person name="Podosokorskaya O.A."/>
            <person name="Novikov A."/>
            <person name="Elcheninov A.G."/>
            <person name="Toshchakov S.V."/>
            <person name="Kublanov I.V."/>
        </authorList>
    </citation>
    <scope>NUCLEOTIDE SEQUENCE [LARGE SCALE GENOMIC DNA]</scope>
    <source>
        <strain evidence="1 2">38-H</strain>
    </source>
</reference>
<gene>
    <name evidence="1" type="ORF">FHG85_11625</name>
</gene>
<dbReference type="Proteomes" id="UP000500961">
    <property type="component" value="Chromosome"/>
</dbReference>
<keyword evidence="2" id="KW-1185">Reference proteome</keyword>
<evidence type="ECO:0000313" key="2">
    <source>
        <dbReference type="Proteomes" id="UP000500961"/>
    </source>
</evidence>
<organism evidence="1 2">
    <name type="scientific">Tenuifilum thalassicum</name>
    <dbReference type="NCBI Taxonomy" id="2590900"/>
    <lineage>
        <taxon>Bacteria</taxon>
        <taxon>Pseudomonadati</taxon>
        <taxon>Bacteroidota</taxon>
        <taxon>Bacteroidia</taxon>
        <taxon>Bacteroidales</taxon>
        <taxon>Tenuifilaceae</taxon>
        <taxon>Tenuifilum</taxon>
    </lineage>
</organism>
<dbReference type="Gene3D" id="2.70.70.10">
    <property type="entry name" value="Glucose Permease (Domain IIA)"/>
    <property type="match status" value="1"/>
</dbReference>
<accession>A0A7D4CIJ7</accession>